<dbReference type="PANTHER" id="PTHR30146">
    <property type="entry name" value="LACI-RELATED TRANSCRIPTIONAL REPRESSOR"/>
    <property type="match status" value="1"/>
</dbReference>
<dbReference type="InterPro" id="IPR046335">
    <property type="entry name" value="LacI/GalR-like_sensor"/>
</dbReference>
<dbReference type="Pfam" id="PF00356">
    <property type="entry name" value="LacI"/>
    <property type="match status" value="1"/>
</dbReference>
<feature type="region of interest" description="Disordered" evidence="4">
    <location>
        <begin position="323"/>
        <end position="350"/>
    </location>
</feature>
<evidence type="ECO:0000256" key="1">
    <source>
        <dbReference type="ARBA" id="ARBA00023015"/>
    </source>
</evidence>
<sequence>MSITQRQLATELGVSQMAVSFALNDKPGVNAETRQRILDAATAAGYRPNAAARATRSGSTRNVELILGLHEGVSRIPTGLLEGVEQALTLHDLHLSLSRLPDEKLVEDGFLPRVVREVAADGLLINYTHFFPTELLALIRRHRIPAVWLNAPVEEGCVRPDDHAAGRMAAEHLLELGHRDPALFFVSAPEHHSGEHRRLGFEEAVAAAGGTPRVTVEASRPYREIRRDLATDERLAYTQRWLARADRPTAVVGYSHAESTMLLIAAARLGLRVPEDLSIVSIADEITPFLGTPLTTVVLPWAAIGRTAVELLCQHFKRRPKRPSASAIQIRPELELGATTGPPGSAAPPA</sequence>
<dbReference type="SUPFAM" id="SSF53822">
    <property type="entry name" value="Periplasmic binding protein-like I"/>
    <property type="match status" value="1"/>
</dbReference>
<dbReference type="InterPro" id="IPR000843">
    <property type="entry name" value="HTH_LacI"/>
</dbReference>
<dbReference type="HOGENOM" id="CLU_037628_6_1_0"/>
<reference evidence="6 7" key="1">
    <citation type="submission" date="2012-02" db="EMBL/GenBank/DDBJ databases">
        <title>Complete genome sequence of Phycisphaera mikurensis NBRC 102666.</title>
        <authorList>
            <person name="Ankai A."/>
            <person name="Hosoyama A."/>
            <person name="Terui Y."/>
            <person name="Sekine M."/>
            <person name="Fukai R."/>
            <person name="Kato Y."/>
            <person name="Nakamura S."/>
            <person name="Yamada-Narita S."/>
            <person name="Kawakoshi A."/>
            <person name="Fukunaga Y."/>
            <person name="Yamazaki S."/>
            <person name="Fujita N."/>
        </authorList>
    </citation>
    <scope>NUCLEOTIDE SEQUENCE [LARGE SCALE GENOMIC DNA]</scope>
    <source>
        <strain evidence="7">NBRC 102666 / KCTC 22515 / FYK2301M01</strain>
    </source>
</reference>
<dbReference type="InterPro" id="IPR010982">
    <property type="entry name" value="Lambda_DNA-bd_dom_sf"/>
</dbReference>
<dbReference type="CDD" id="cd06267">
    <property type="entry name" value="PBP1_LacI_sugar_binding-like"/>
    <property type="match status" value="1"/>
</dbReference>
<evidence type="ECO:0000256" key="3">
    <source>
        <dbReference type="ARBA" id="ARBA00023163"/>
    </source>
</evidence>
<dbReference type="STRING" id="1142394.PSMK_09520"/>
<name>I0ICX3_PHYMF</name>
<dbReference type="GO" id="GO:0003700">
    <property type="term" value="F:DNA-binding transcription factor activity"/>
    <property type="evidence" value="ECO:0007669"/>
    <property type="project" value="TreeGrafter"/>
</dbReference>
<dbReference type="SUPFAM" id="SSF47413">
    <property type="entry name" value="lambda repressor-like DNA-binding domains"/>
    <property type="match status" value="1"/>
</dbReference>
<dbReference type="AlphaFoldDB" id="I0ICX3"/>
<keyword evidence="7" id="KW-1185">Reference proteome</keyword>
<keyword evidence="1" id="KW-0805">Transcription regulation</keyword>
<dbReference type="EMBL" id="AP012338">
    <property type="protein sequence ID" value="BAM03111.1"/>
    <property type="molecule type" value="Genomic_DNA"/>
</dbReference>
<accession>I0ICX3</accession>
<dbReference type="Gene3D" id="1.10.260.40">
    <property type="entry name" value="lambda repressor-like DNA-binding domains"/>
    <property type="match status" value="1"/>
</dbReference>
<dbReference type="Gene3D" id="3.40.50.2300">
    <property type="match status" value="2"/>
</dbReference>
<dbReference type="PROSITE" id="PS50932">
    <property type="entry name" value="HTH_LACI_2"/>
    <property type="match status" value="1"/>
</dbReference>
<feature type="domain" description="HTH lacI-type" evidence="5">
    <location>
        <begin position="3"/>
        <end position="57"/>
    </location>
</feature>
<gene>
    <name evidence="6" type="ordered locus">PSMK_09520</name>
</gene>
<dbReference type="GO" id="GO:0000976">
    <property type="term" value="F:transcription cis-regulatory region binding"/>
    <property type="evidence" value="ECO:0007669"/>
    <property type="project" value="TreeGrafter"/>
</dbReference>
<evidence type="ECO:0000313" key="7">
    <source>
        <dbReference type="Proteomes" id="UP000007881"/>
    </source>
</evidence>
<evidence type="ECO:0000256" key="2">
    <source>
        <dbReference type="ARBA" id="ARBA00023125"/>
    </source>
</evidence>
<dbReference type="KEGG" id="phm:PSMK_09520"/>
<dbReference type="InterPro" id="IPR028082">
    <property type="entry name" value="Peripla_BP_I"/>
</dbReference>
<dbReference type="SMART" id="SM00354">
    <property type="entry name" value="HTH_LACI"/>
    <property type="match status" value="1"/>
</dbReference>
<keyword evidence="2" id="KW-0238">DNA-binding</keyword>
<dbReference type="OrthoDB" id="9788209at2"/>
<dbReference type="Proteomes" id="UP000007881">
    <property type="component" value="Chromosome"/>
</dbReference>
<proteinExistence type="predicted"/>
<evidence type="ECO:0000256" key="4">
    <source>
        <dbReference type="SAM" id="MobiDB-lite"/>
    </source>
</evidence>
<keyword evidence="3" id="KW-0804">Transcription</keyword>
<organism evidence="6 7">
    <name type="scientific">Phycisphaera mikurensis (strain NBRC 102666 / KCTC 22515 / FYK2301M01)</name>
    <dbReference type="NCBI Taxonomy" id="1142394"/>
    <lineage>
        <taxon>Bacteria</taxon>
        <taxon>Pseudomonadati</taxon>
        <taxon>Planctomycetota</taxon>
        <taxon>Phycisphaerae</taxon>
        <taxon>Phycisphaerales</taxon>
        <taxon>Phycisphaeraceae</taxon>
        <taxon>Phycisphaera</taxon>
    </lineage>
</organism>
<evidence type="ECO:0000313" key="6">
    <source>
        <dbReference type="EMBL" id="BAM03111.1"/>
    </source>
</evidence>
<dbReference type="Pfam" id="PF13377">
    <property type="entry name" value="Peripla_BP_3"/>
    <property type="match status" value="1"/>
</dbReference>
<evidence type="ECO:0000259" key="5">
    <source>
        <dbReference type="PROSITE" id="PS50932"/>
    </source>
</evidence>
<protein>
    <submittedName>
        <fullName evidence="6">Putative LacI family transcriptional regulator</fullName>
    </submittedName>
</protein>
<dbReference type="RefSeq" id="WP_014436330.1">
    <property type="nucleotide sequence ID" value="NC_017080.1"/>
</dbReference>
<dbReference type="CDD" id="cd01392">
    <property type="entry name" value="HTH_LacI"/>
    <property type="match status" value="1"/>
</dbReference>
<dbReference type="eggNOG" id="COG1609">
    <property type="taxonomic scope" value="Bacteria"/>
</dbReference>
<dbReference type="PANTHER" id="PTHR30146:SF153">
    <property type="entry name" value="LACTOSE OPERON REPRESSOR"/>
    <property type="match status" value="1"/>
</dbReference>